<keyword evidence="1" id="KW-0436">Ligase</keyword>
<accession>A0A1H9QU05</accession>
<keyword evidence="3 4" id="KW-0067">ATP-binding</keyword>
<dbReference type="EMBL" id="FOFR01000013">
    <property type="protein sequence ID" value="SER63952.1"/>
    <property type="molecule type" value="Genomic_DNA"/>
</dbReference>
<evidence type="ECO:0000313" key="7">
    <source>
        <dbReference type="Proteomes" id="UP000199352"/>
    </source>
</evidence>
<dbReference type="SUPFAM" id="SSF56059">
    <property type="entry name" value="Glutathione synthetase ATP-binding domain-like"/>
    <property type="match status" value="1"/>
</dbReference>
<dbReference type="Proteomes" id="UP000199352">
    <property type="component" value="Unassembled WGS sequence"/>
</dbReference>
<protein>
    <submittedName>
        <fullName evidence="6">ATP-grasp domain-containing protein</fullName>
    </submittedName>
</protein>
<evidence type="ECO:0000256" key="1">
    <source>
        <dbReference type="ARBA" id="ARBA00022598"/>
    </source>
</evidence>
<dbReference type="PANTHER" id="PTHR43585:SF2">
    <property type="entry name" value="ATP-GRASP ENZYME FSQD"/>
    <property type="match status" value="1"/>
</dbReference>
<dbReference type="GO" id="GO:0016874">
    <property type="term" value="F:ligase activity"/>
    <property type="evidence" value="ECO:0007669"/>
    <property type="project" value="UniProtKB-KW"/>
</dbReference>
<dbReference type="PROSITE" id="PS50975">
    <property type="entry name" value="ATP_GRASP"/>
    <property type="match status" value="1"/>
</dbReference>
<evidence type="ECO:0000256" key="2">
    <source>
        <dbReference type="ARBA" id="ARBA00022741"/>
    </source>
</evidence>
<dbReference type="Gene3D" id="3.30.470.20">
    <property type="entry name" value="ATP-grasp fold, B domain"/>
    <property type="match status" value="1"/>
</dbReference>
<dbReference type="InterPro" id="IPR052032">
    <property type="entry name" value="ATP-dep_AA_Ligase"/>
</dbReference>
<evidence type="ECO:0000313" key="6">
    <source>
        <dbReference type="EMBL" id="SER63952.1"/>
    </source>
</evidence>
<sequence length="405" mass="43666">MERSIVVVDPYAAGRGIAPAFARRGVEAIAVLTSPQPPAGPSRTWNPAGYREVHVLTDLDELAGKLAAHDPIAVVPGTETGVEAAETLSELIVPGRSNVLALSSARRDKWQTAVALRTAGVPHLRRISSDSADEVAAWLRREGLEGTPIALEPRAGGTGDVVVVQPGGDWRAEFLRSLRRVRGSRNRKVLVREIAVGTGYEVDTYSVDGRHGLAAVWRRAKGGQTDVHLSNTLVSADDRVVDVLLAFVRQVLDATGVRNGPAHAEVVITADGPLLVEVSAGLAGAERQELALLGTRESQITRMVRHRVDGDTSVGRYSRHLHVKTVYLSSPAAGELCNAIRFDELASLLPTWHRAVLPYREGSTVPRTQDLRTSLGRVVLATTDAEQLERDEAVLRKIEAELIVV</sequence>
<dbReference type="NCBIfam" id="NF005543">
    <property type="entry name" value="PRK07206.1"/>
    <property type="match status" value="1"/>
</dbReference>
<evidence type="ECO:0000256" key="3">
    <source>
        <dbReference type="ARBA" id="ARBA00022840"/>
    </source>
</evidence>
<dbReference type="PANTHER" id="PTHR43585">
    <property type="entry name" value="FUMIPYRROLE BIOSYNTHESIS PROTEIN C"/>
    <property type="match status" value="1"/>
</dbReference>
<dbReference type="RefSeq" id="WP_177221329.1">
    <property type="nucleotide sequence ID" value="NZ_FOFR01000013.1"/>
</dbReference>
<reference evidence="7" key="1">
    <citation type="submission" date="2016-10" db="EMBL/GenBank/DDBJ databases">
        <authorList>
            <person name="Varghese N."/>
            <person name="Submissions S."/>
        </authorList>
    </citation>
    <scope>NUCLEOTIDE SEQUENCE [LARGE SCALE GENOMIC DNA]</scope>
    <source>
        <strain evidence="7">CGMCC 4.3525</strain>
    </source>
</reference>
<dbReference type="GO" id="GO:0046872">
    <property type="term" value="F:metal ion binding"/>
    <property type="evidence" value="ECO:0007669"/>
    <property type="project" value="InterPro"/>
</dbReference>
<dbReference type="STRING" id="402600.SAMN05216188_113187"/>
<dbReference type="AlphaFoldDB" id="A0A1H9QU05"/>
<gene>
    <name evidence="6" type="ORF">SAMN05216188_113187</name>
</gene>
<name>A0A1H9QU05_9PSEU</name>
<proteinExistence type="predicted"/>
<evidence type="ECO:0000259" key="5">
    <source>
        <dbReference type="PROSITE" id="PS50975"/>
    </source>
</evidence>
<dbReference type="Pfam" id="PF13535">
    <property type="entry name" value="ATP-grasp_4"/>
    <property type="match status" value="1"/>
</dbReference>
<keyword evidence="2 4" id="KW-0547">Nucleotide-binding</keyword>
<keyword evidence="7" id="KW-1185">Reference proteome</keyword>
<organism evidence="6 7">
    <name type="scientific">Lentzea xinjiangensis</name>
    <dbReference type="NCBI Taxonomy" id="402600"/>
    <lineage>
        <taxon>Bacteria</taxon>
        <taxon>Bacillati</taxon>
        <taxon>Actinomycetota</taxon>
        <taxon>Actinomycetes</taxon>
        <taxon>Pseudonocardiales</taxon>
        <taxon>Pseudonocardiaceae</taxon>
        <taxon>Lentzea</taxon>
    </lineage>
</organism>
<dbReference type="GO" id="GO:0005524">
    <property type="term" value="F:ATP binding"/>
    <property type="evidence" value="ECO:0007669"/>
    <property type="project" value="UniProtKB-UniRule"/>
</dbReference>
<feature type="domain" description="ATP-grasp" evidence="5">
    <location>
        <begin position="113"/>
        <end position="309"/>
    </location>
</feature>
<dbReference type="InterPro" id="IPR011761">
    <property type="entry name" value="ATP-grasp"/>
</dbReference>
<evidence type="ECO:0000256" key="4">
    <source>
        <dbReference type="PROSITE-ProRule" id="PRU00409"/>
    </source>
</evidence>